<evidence type="ECO:0000256" key="1">
    <source>
        <dbReference type="ARBA" id="ARBA00004141"/>
    </source>
</evidence>
<dbReference type="Proteomes" id="UP000184245">
    <property type="component" value="Unassembled WGS sequence"/>
</dbReference>
<feature type="transmembrane region" description="Helical" evidence="5">
    <location>
        <begin position="392"/>
        <end position="414"/>
    </location>
</feature>
<evidence type="ECO:0000256" key="5">
    <source>
        <dbReference type="SAM" id="Phobius"/>
    </source>
</evidence>
<protein>
    <submittedName>
        <fullName evidence="7">Uncharacterized membrane protein YccC</fullName>
    </submittedName>
</protein>
<dbReference type="AlphaFoldDB" id="A0A1M4ZBL9"/>
<feature type="transmembrane region" description="Helical" evidence="5">
    <location>
        <begin position="67"/>
        <end position="85"/>
    </location>
</feature>
<name>A0A1M4ZBL9_9CLOT</name>
<proteinExistence type="predicted"/>
<evidence type="ECO:0000256" key="2">
    <source>
        <dbReference type="ARBA" id="ARBA00022692"/>
    </source>
</evidence>
<dbReference type="RefSeq" id="WP_072852593.1">
    <property type="nucleotide sequence ID" value="NZ_FQVI01000014.1"/>
</dbReference>
<feature type="domain" description="Integral membrane bound transporter" evidence="6">
    <location>
        <begin position="353"/>
        <end position="478"/>
    </location>
</feature>
<feature type="transmembrane region" description="Helical" evidence="5">
    <location>
        <begin position="461"/>
        <end position="484"/>
    </location>
</feature>
<feature type="transmembrane region" description="Helical" evidence="5">
    <location>
        <begin position="140"/>
        <end position="158"/>
    </location>
</feature>
<dbReference type="OrthoDB" id="1654636at2"/>
<keyword evidence="2 5" id="KW-0812">Transmembrane</keyword>
<gene>
    <name evidence="7" type="ORF">SAMN02745158_02703</name>
</gene>
<keyword evidence="3 5" id="KW-1133">Transmembrane helix</keyword>
<dbReference type="STRING" id="1122155.SAMN02745158_02703"/>
<keyword evidence="8" id="KW-1185">Reference proteome</keyword>
<organism evidence="7 8">
    <name type="scientific">Lactonifactor longoviformis DSM 17459</name>
    <dbReference type="NCBI Taxonomy" id="1122155"/>
    <lineage>
        <taxon>Bacteria</taxon>
        <taxon>Bacillati</taxon>
        <taxon>Bacillota</taxon>
        <taxon>Clostridia</taxon>
        <taxon>Eubacteriales</taxon>
        <taxon>Clostridiaceae</taxon>
        <taxon>Lactonifactor</taxon>
    </lineage>
</organism>
<evidence type="ECO:0000313" key="7">
    <source>
        <dbReference type="EMBL" id="SHF15207.1"/>
    </source>
</evidence>
<evidence type="ECO:0000259" key="6">
    <source>
        <dbReference type="Pfam" id="PF13515"/>
    </source>
</evidence>
<feature type="transmembrane region" description="Helical" evidence="5">
    <location>
        <begin position="20"/>
        <end position="36"/>
    </location>
</feature>
<dbReference type="EMBL" id="FQVI01000014">
    <property type="protein sequence ID" value="SHF15207.1"/>
    <property type="molecule type" value="Genomic_DNA"/>
</dbReference>
<evidence type="ECO:0000256" key="4">
    <source>
        <dbReference type="ARBA" id="ARBA00023136"/>
    </source>
</evidence>
<sequence length="585" mass="65917">MKFSSKLSERIRKNFRFSTLSFLFIIAYVNIFQMLFGPAHSIVGVIFTIMMSASMVRDLTAAPLKHFVLQALVLVWMAVAAFLVTASPAPLSFLINFATLLLILYAFTYEYASHMYFPYILSYLFLVFISPVTSSQLPKRILGMLVGAVSIMLYQWIMGRKRVAETARDVLSEMIEDIRSTISSKSENISQEPDLPGMRSKLCRLSQTVYERRKKAFCISDSSYSMVAAGRGLEQLAILIHELSPSLLPQNKEFLHSMDTQLSQFLAFIRQERSEIPALDPSALAALTDEKTARVFNNILLYIRDRLLHMTDPQGRVHYRKSALSFKIRLQSAIDLSPVRAIYALRTALLLSLAVLAVQYLPLPHGRWLLFTLASVSLPYADDVPQKIKKRIFATILGGLVSVAIYSLISSPAGRTAAMMLSGYLSFYFTDYRETFACSTVGALGGAVFMNAFGFQAVGSIFLIRLGYILAGAAIAYIINCLLFPYRRAKATSQLWEKYKTITELLTKVCRADQIDPQLYYHLVIQAHMQEEKLIQNASLEKWKGFPAYLAKYQEELRCAHRKLIAERADAPPFESGHVLLKAIP</sequence>
<feature type="transmembrane region" description="Helical" evidence="5">
    <location>
        <begin position="91"/>
        <end position="109"/>
    </location>
</feature>
<accession>A0A1M4ZBL9</accession>
<evidence type="ECO:0000313" key="8">
    <source>
        <dbReference type="Proteomes" id="UP000184245"/>
    </source>
</evidence>
<evidence type="ECO:0000256" key="3">
    <source>
        <dbReference type="ARBA" id="ARBA00022989"/>
    </source>
</evidence>
<dbReference type="Pfam" id="PF13515">
    <property type="entry name" value="FUSC_2"/>
    <property type="match status" value="1"/>
</dbReference>
<feature type="transmembrane region" description="Helical" evidence="5">
    <location>
        <begin position="341"/>
        <end position="361"/>
    </location>
</feature>
<keyword evidence="4 5" id="KW-0472">Membrane</keyword>
<reference evidence="7 8" key="1">
    <citation type="submission" date="2016-11" db="EMBL/GenBank/DDBJ databases">
        <authorList>
            <person name="Jaros S."/>
            <person name="Januszkiewicz K."/>
            <person name="Wedrychowicz H."/>
        </authorList>
    </citation>
    <scope>NUCLEOTIDE SEQUENCE [LARGE SCALE GENOMIC DNA]</scope>
    <source>
        <strain evidence="7 8">DSM 17459</strain>
    </source>
</reference>
<feature type="transmembrane region" description="Helical" evidence="5">
    <location>
        <begin position="435"/>
        <end position="455"/>
    </location>
</feature>
<comment type="subcellular location">
    <subcellularLocation>
        <location evidence="1">Membrane</location>
        <topology evidence="1">Multi-pass membrane protein</topology>
    </subcellularLocation>
</comment>
<dbReference type="InterPro" id="IPR049453">
    <property type="entry name" value="Memb_transporter_dom"/>
</dbReference>
<dbReference type="GO" id="GO:0016020">
    <property type="term" value="C:membrane"/>
    <property type="evidence" value="ECO:0007669"/>
    <property type="project" value="UniProtKB-SubCell"/>
</dbReference>